<dbReference type="PROSITE" id="PS51417">
    <property type="entry name" value="ARF"/>
    <property type="match status" value="1"/>
</dbReference>
<organism evidence="8 9">
    <name type="scientific">Hepatospora eriocheir</name>
    <dbReference type="NCBI Taxonomy" id="1081669"/>
    <lineage>
        <taxon>Eukaryota</taxon>
        <taxon>Fungi</taxon>
        <taxon>Fungi incertae sedis</taxon>
        <taxon>Microsporidia</taxon>
        <taxon>Hepatosporidae</taxon>
        <taxon>Hepatospora</taxon>
    </lineage>
</organism>
<comment type="similarity">
    <text evidence="2">Belongs to the small GTPase superfamily. Rab family.</text>
</comment>
<accession>A0A1X0QEC7</accession>
<dbReference type="InterPro" id="IPR005225">
    <property type="entry name" value="Small_GTP-bd"/>
</dbReference>
<evidence type="ECO:0000256" key="4">
    <source>
        <dbReference type="ARBA" id="ARBA00023134"/>
    </source>
</evidence>
<keyword evidence="4" id="KW-0342">GTP-binding</keyword>
<keyword evidence="9" id="KW-1185">Reference proteome</keyword>
<protein>
    <submittedName>
        <fullName evidence="8">YPTC6</fullName>
    </submittedName>
</protein>
<gene>
    <name evidence="8" type="primary">YPTC6</name>
    <name evidence="8" type="ORF">HERIO_52</name>
</gene>
<evidence type="ECO:0000256" key="1">
    <source>
        <dbReference type="ARBA" id="ARBA00004635"/>
    </source>
</evidence>
<dbReference type="SMART" id="SM00173">
    <property type="entry name" value="RAS"/>
    <property type="match status" value="1"/>
</dbReference>
<dbReference type="PROSITE" id="PS51419">
    <property type="entry name" value="RAB"/>
    <property type="match status" value="1"/>
</dbReference>
<dbReference type="SMART" id="SM00174">
    <property type="entry name" value="RHO"/>
    <property type="match status" value="1"/>
</dbReference>
<dbReference type="VEuPathDB" id="MicrosporidiaDB:A0H76_1097"/>
<dbReference type="NCBIfam" id="TIGR00231">
    <property type="entry name" value="small_GTP"/>
    <property type="match status" value="1"/>
</dbReference>
<dbReference type="PROSITE" id="PS51421">
    <property type="entry name" value="RAS"/>
    <property type="match status" value="1"/>
</dbReference>
<keyword evidence="7" id="KW-0636">Prenylation</keyword>
<dbReference type="OrthoDB" id="9989112at2759"/>
<dbReference type="InterPro" id="IPR001806">
    <property type="entry name" value="Small_GTPase"/>
</dbReference>
<sequence length="210" mass="24203">MNQSNNYVFKIVIIGDTNVGKTKIIERLTKNKFTESISPTIGVDFSTMTFKLDSDTCKAQIWDTAGQERYHAIIYAYYRGAVGAVVVYDITDTKSFDNVFDEWLKSIKKACDSNISILLIGNKSDLKSDREIETDKAKSMAISEEMEFFETSAKSGKNVYEAFQNFISKIYEKEKVNNTLKKRKEVRREDLKGKQLSLAKSEEKKKWWCF</sequence>
<dbReference type="PRINTS" id="PR00449">
    <property type="entry name" value="RASTRNSFRMNG"/>
</dbReference>
<proteinExistence type="inferred from homology"/>
<evidence type="ECO:0000313" key="9">
    <source>
        <dbReference type="Proteomes" id="UP000192356"/>
    </source>
</evidence>
<dbReference type="PROSITE" id="PS51420">
    <property type="entry name" value="RHO"/>
    <property type="match status" value="1"/>
</dbReference>
<keyword evidence="6" id="KW-0449">Lipoprotein</keyword>
<dbReference type="EMBL" id="LVKB01000001">
    <property type="protein sequence ID" value="ORD98149.1"/>
    <property type="molecule type" value="Genomic_DNA"/>
</dbReference>
<dbReference type="GO" id="GO:0016020">
    <property type="term" value="C:membrane"/>
    <property type="evidence" value="ECO:0007669"/>
    <property type="project" value="UniProtKB-SubCell"/>
</dbReference>
<comment type="caution">
    <text evidence="8">The sequence shown here is derived from an EMBL/GenBank/DDBJ whole genome shotgun (WGS) entry which is preliminary data.</text>
</comment>
<keyword evidence="5" id="KW-0472">Membrane</keyword>
<evidence type="ECO:0000256" key="3">
    <source>
        <dbReference type="ARBA" id="ARBA00022741"/>
    </source>
</evidence>
<name>A0A1X0QEC7_9MICR</name>
<dbReference type="Pfam" id="PF00071">
    <property type="entry name" value="Ras"/>
    <property type="match status" value="1"/>
</dbReference>
<evidence type="ECO:0000256" key="6">
    <source>
        <dbReference type="ARBA" id="ARBA00023288"/>
    </source>
</evidence>
<dbReference type="Proteomes" id="UP000192356">
    <property type="component" value="Unassembled WGS sequence"/>
</dbReference>
<dbReference type="FunFam" id="3.40.50.300:FF:000274">
    <property type="entry name" value="ras-related protein RABA5a"/>
    <property type="match status" value="1"/>
</dbReference>
<dbReference type="InterPro" id="IPR050209">
    <property type="entry name" value="Rab_GTPases_membrane_traffic"/>
</dbReference>
<evidence type="ECO:0000256" key="5">
    <source>
        <dbReference type="ARBA" id="ARBA00023136"/>
    </source>
</evidence>
<evidence type="ECO:0000313" key="8">
    <source>
        <dbReference type="EMBL" id="ORD98149.1"/>
    </source>
</evidence>
<dbReference type="InterPro" id="IPR027417">
    <property type="entry name" value="P-loop_NTPase"/>
</dbReference>
<dbReference type="GO" id="GO:0003924">
    <property type="term" value="F:GTPase activity"/>
    <property type="evidence" value="ECO:0007669"/>
    <property type="project" value="InterPro"/>
</dbReference>
<dbReference type="SUPFAM" id="SSF52540">
    <property type="entry name" value="P-loop containing nucleoside triphosphate hydrolases"/>
    <property type="match status" value="1"/>
</dbReference>
<dbReference type="VEuPathDB" id="MicrosporidiaDB:HERIO_52"/>
<comment type="subcellular location">
    <subcellularLocation>
        <location evidence="1">Membrane</location>
        <topology evidence="1">Lipid-anchor</topology>
    </subcellularLocation>
</comment>
<evidence type="ECO:0000256" key="2">
    <source>
        <dbReference type="ARBA" id="ARBA00006270"/>
    </source>
</evidence>
<dbReference type="SMART" id="SM00177">
    <property type="entry name" value="ARF"/>
    <property type="match status" value="1"/>
</dbReference>
<evidence type="ECO:0000256" key="7">
    <source>
        <dbReference type="ARBA" id="ARBA00023289"/>
    </source>
</evidence>
<reference evidence="8 9" key="1">
    <citation type="journal article" date="2017" name="Environ. Microbiol.">
        <title>Decay of the glycolytic pathway and adaptation to intranuclear parasitism within Enterocytozoonidae microsporidia.</title>
        <authorList>
            <person name="Wiredu Boakye D."/>
            <person name="Jaroenlak P."/>
            <person name="Prachumwat A."/>
            <person name="Williams T.A."/>
            <person name="Bateman K.S."/>
            <person name="Itsathitphaisarn O."/>
            <person name="Sritunyalucksana K."/>
            <person name="Paszkiewicz K.H."/>
            <person name="Moore K.A."/>
            <person name="Stentiford G.D."/>
            <person name="Williams B.A."/>
        </authorList>
    </citation>
    <scope>NUCLEOTIDE SEQUENCE [LARGE SCALE GENOMIC DNA]</scope>
    <source>
        <strain evidence="8 9">GB1</strain>
    </source>
</reference>
<dbReference type="SMART" id="SM00176">
    <property type="entry name" value="RAN"/>
    <property type="match status" value="1"/>
</dbReference>
<dbReference type="Gene3D" id="3.40.50.300">
    <property type="entry name" value="P-loop containing nucleotide triphosphate hydrolases"/>
    <property type="match status" value="1"/>
</dbReference>
<dbReference type="AlphaFoldDB" id="A0A1X0QEC7"/>
<dbReference type="SMART" id="SM00175">
    <property type="entry name" value="RAB"/>
    <property type="match status" value="1"/>
</dbReference>
<keyword evidence="3" id="KW-0547">Nucleotide-binding</keyword>
<dbReference type="PANTHER" id="PTHR47979">
    <property type="entry name" value="DRAB11-RELATED"/>
    <property type="match status" value="1"/>
</dbReference>
<dbReference type="GO" id="GO:0005525">
    <property type="term" value="F:GTP binding"/>
    <property type="evidence" value="ECO:0007669"/>
    <property type="project" value="UniProtKB-KW"/>
</dbReference>